<accession>A0AC35EWG3</accession>
<protein>
    <submittedName>
        <fullName evidence="2">Uncharacterized protein</fullName>
    </submittedName>
</protein>
<dbReference type="WBParaSite" id="PS1159_v2.g11461.t1">
    <property type="protein sequence ID" value="PS1159_v2.g11461.t1"/>
    <property type="gene ID" value="PS1159_v2.g11461"/>
</dbReference>
<proteinExistence type="predicted"/>
<evidence type="ECO:0000313" key="2">
    <source>
        <dbReference type="WBParaSite" id="PS1159_v2.g11461.t1"/>
    </source>
</evidence>
<evidence type="ECO:0000313" key="1">
    <source>
        <dbReference type="Proteomes" id="UP000887580"/>
    </source>
</evidence>
<organism evidence="1 2">
    <name type="scientific">Panagrolaimus sp. PS1159</name>
    <dbReference type="NCBI Taxonomy" id="55785"/>
    <lineage>
        <taxon>Eukaryota</taxon>
        <taxon>Metazoa</taxon>
        <taxon>Ecdysozoa</taxon>
        <taxon>Nematoda</taxon>
        <taxon>Chromadorea</taxon>
        <taxon>Rhabditida</taxon>
        <taxon>Tylenchina</taxon>
        <taxon>Panagrolaimomorpha</taxon>
        <taxon>Panagrolaimoidea</taxon>
        <taxon>Panagrolaimidae</taxon>
        <taxon>Panagrolaimus</taxon>
    </lineage>
</organism>
<name>A0AC35EWG3_9BILA</name>
<sequence>MIFFPDHWISIEDERNYKTKTSEDNKGFSLIDTKEETYLKIAKLLQPNLQDFEMEELLSMKFLKVLPQNLIVSNPEKLLNKLEEIEAAGYFVRTEAKGMLYIKNCLELSASQVLNIKDMEMFIKLITLIENLQNLLKANGRRRWNYMLQYNGLFSDEGEKADRLTEVFNSESGIKAVEALFEDKENIGISFTFDSIGRLMIGNFLWITISEYAQYLTKFCEIAVAYEAAIKVPEYDLMRSIHDLPDIEQAIFISRKLNPLLLRISDTILKQKIFKCFPTDLYHLWKKNSPEINQHLTKAFLKLSNRNVTWFFNLQGFLRPSISLTVTHLLKIKNFDALIELKNIKDWMSSNPILCEEEIKNGMYQNVKIYKTKLSSYEDIIKAKNEADNIFKNRNRIEPNGTLLFNKNLWIKPKEFLENVEKFKAISKYIEEMF</sequence>
<reference evidence="2" key="1">
    <citation type="submission" date="2022-11" db="UniProtKB">
        <authorList>
            <consortium name="WormBaseParasite"/>
        </authorList>
    </citation>
    <scope>IDENTIFICATION</scope>
</reference>
<dbReference type="Proteomes" id="UP000887580">
    <property type="component" value="Unplaced"/>
</dbReference>